<name>A0ABU5VYT4_9BACT</name>
<dbReference type="EMBL" id="JAYGJQ010000003">
    <property type="protein sequence ID" value="MEA9358122.1"/>
    <property type="molecule type" value="Genomic_DNA"/>
</dbReference>
<dbReference type="CDD" id="cd00298">
    <property type="entry name" value="ACD_sHsps_p23-like"/>
    <property type="match status" value="1"/>
</dbReference>
<dbReference type="RefSeq" id="WP_323578398.1">
    <property type="nucleotide sequence ID" value="NZ_JAYGJQ010000003.1"/>
</dbReference>
<dbReference type="SUPFAM" id="SSF49764">
    <property type="entry name" value="HSP20-like chaperones"/>
    <property type="match status" value="1"/>
</dbReference>
<dbReference type="Proteomes" id="UP001302274">
    <property type="component" value="Unassembled WGS sequence"/>
</dbReference>
<gene>
    <name evidence="2" type="ORF">SHI21_17950</name>
</gene>
<dbReference type="Gene3D" id="2.60.40.790">
    <property type="match status" value="1"/>
</dbReference>
<protein>
    <recommendedName>
        <fullName evidence="4">SHSP domain-containing protein</fullName>
    </recommendedName>
</protein>
<comment type="caution">
    <text evidence="2">The sequence shown here is derived from an EMBL/GenBank/DDBJ whole genome shotgun (WGS) entry which is preliminary data.</text>
</comment>
<dbReference type="InterPro" id="IPR008978">
    <property type="entry name" value="HSP20-like_chaperone"/>
</dbReference>
<feature type="coiled-coil region" evidence="1">
    <location>
        <begin position="16"/>
        <end position="43"/>
    </location>
</feature>
<keyword evidence="3" id="KW-1185">Reference proteome</keyword>
<evidence type="ECO:0000313" key="2">
    <source>
        <dbReference type="EMBL" id="MEA9358122.1"/>
    </source>
</evidence>
<reference evidence="2 3" key="1">
    <citation type="submission" date="2023-11" db="EMBL/GenBank/DDBJ databases">
        <title>A Novel Polar Bacteriovorax (B. antarcticus) Isolated from the Biocrust in Antarctica.</title>
        <authorList>
            <person name="Mun W."/>
            <person name="Choi S.Y."/>
            <person name="Mitchell R.J."/>
        </authorList>
    </citation>
    <scope>NUCLEOTIDE SEQUENCE [LARGE SCALE GENOMIC DNA]</scope>
    <source>
        <strain evidence="2 3">PP10</strain>
    </source>
</reference>
<proteinExistence type="predicted"/>
<evidence type="ECO:0000313" key="3">
    <source>
        <dbReference type="Proteomes" id="UP001302274"/>
    </source>
</evidence>
<accession>A0ABU5VYT4</accession>
<sequence>MKVGTSAEALAFKENEDLYKRMNKSIEKKIESKQQEIKNLDTLYDKKIEIARVEGEDQYIQALDRNNQRMISDSGVYEDKIKGYQDKLKQVQNTVAKEELNLKTSEKQKLTDLKAQLEENFEEQYSNTQENQRAIAESTQAAVKEITAKSKSEKTILEGNAQYEINALASGFNQKAADSEKDFRTKLDSDVRIHNAEVNTQKEELKKLMTMDMEKNKRLSNEQNRVNQDQLTYQETHQKDMLAQREKDFKVRYENMVKEHDTILKTLSAKFEADAQRVTASTSTDKKILNDKATDPFYRVDKLNPKLTEDLKTVTVSVPVAEYEKENIHLSTQGRSVKITLSRKYTDSLNGEDGSLNRSTRSELFSKELNTVDLLSPKNITQNYSDGILTFKINKA</sequence>
<evidence type="ECO:0000256" key="1">
    <source>
        <dbReference type="SAM" id="Coils"/>
    </source>
</evidence>
<organism evidence="2 3">
    <name type="scientific">Bacteriovorax antarcticus</name>
    <dbReference type="NCBI Taxonomy" id="3088717"/>
    <lineage>
        <taxon>Bacteria</taxon>
        <taxon>Pseudomonadati</taxon>
        <taxon>Bdellovibrionota</taxon>
        <taxon>Bacteriovoracia</taxon>
        <taxon>Bacteriovoracales</taxon>
        <taxon>Bacteriovoracaceae</taxon>
        <taxon>Bacteriovorax</taxon>
    </lineage>
</organism>
<keyword evidence="1" id="KW-0175">Coiled coil</keyword>
<feature type="coiled-coil region" evidence="1">
    <location>
        <begin position="81"/>
        <end position="127"/>
    </location>
</feature>
<evidence type="ECO:0008006" key="4">
    <source>
        <dbReference type="Google" id="ProtNLM"/>
    </source>
</evidence>